<keyword evidence="6" id="KW-1133">Transmembrane helix</keyword>
<sequence>MIQVIVMLIMWTIMYILKFKKNKTMKNMSPFECGYNTMSSKMPLSIQFTLLVFVFLLFDIELSILISSNWKIMNINKHWILTMSTF</sequence>
<protein>
    <recommendedName>
        <fullName evidence="3 9">NADH-ubiquinone oxidoreductase chain 3</fullName>
        <ecNumber evidence="9">7.1.1.2</ecNumber>
    </recommendedName>
</protein>
<gene>
    <name evidence="10" type="primary">ND3</name>
</gene>
<keyword evidence="9 10" id="KW-0496">Mitochondrion</keyword>
<keyword evidence="9" id="KW-0249">Electron transport</keyword>
<reference evidence="10" key="1">
    <citation type="journal article" date="2014" name="Mol. Phylogenet. Evol.">
        <title>Two mitochondrial genomes from the families Bethylidae and Mutillidae: independent rearrangement of protein-coding genes and higher-level phylogeny of the Hymenoptera.</title>
        <authorList>
            <person name="Wei S.J."/>
            <person name="Li Q."/>
            <person name="van Achterberg K."/>
            <person name="Chen X.X."/>
        </authorList>
    </citation>
    <scope>NUCLEOTIDE SEQUENCE</scope>
</reference>
<dbReference type="GO" id="GO:0008137">
    <property type="term" value="F:NADH dehydrogenase (ubiquinone) activity"/>
    <property type="evidence" value="ECO:0007669"/>
    <property type="project" value="UniProtKB-UniRule"/>
</dbReference>
<organism evidence="10">
    <name type="scientific">Wallacidia oculata</name>
    <dbReference type="NCBI Taxonomy" id="590134"/>
    <lineage>
        <taxon>Eukaryota</taxon>
        <taxon>Metazoa</taxon>
        <taxon>Ecdysozoa</taxon>
        <taxon>Arthropoda</taxon>
        <taxon>Hexapoda</taxon>
        <taxon>Insecta</taxon>
        <taxon>Pterygota</taxon>
        <taxon>Neoptera</taxon>
        <taxon>Endopterygota</taxon>
        <taxon>Hymenoptera</taxon>
        <taxon>Apocrita</taxon>
        <taxon>Aculeata</taxon>
        <taxon>Pompiloidea</taxon>
        <taxon>Mutillidae</taxon>
        <taxon>Mutillinae</taxon>
        <taxon>Wallacidia</taxon>
    </lineage>
</organism>
<comment type="subcellular location">
    <subcellularLocation>
        <location evidence="1">Membrane</location>
    </subcellularLocation>
    <subcellularLocation>
        <location evidence="9">Mitochondrion membrane</location>
        <topology evidence="9">Multi-pass membrane protein</topology>
    </subcellularLocation>
</comment>
<dbReference type="InterPro" id="IPR000440">
    <property type="entry name" value="NADH_UbQ/plastoQ_OxRdtase_su3"/>
</dbReference>
<evidence type="ECO:0000256" key="6">
    <source>
        <dbReference type="ARBA" id="ARBA00022989"/>
    </source>
</evidence>
<evidence type="ECO:0000256" key="4">
    <source>
        <dbReference type="ARBA" id="ARBA00022448"/>
    </source>
</evidence>
<dbReference type="Pfam" id="PF00507">
    <property type="entry name" value="Oxidored_q4"/>
    <property type="match status" value="1"/>
</dbReference>
<comment type="catalytic activity">
    <reaction evidence="8 9">
        <text>a ubiquinone + NADH + 5 H(+)(in) = a ubiquinol + NAD(+) + 4 H(+)(out)</text>
        <dbReference type="Rhea" id="RHEA:29091"/>
        <dbReference type="Rhea" id="RHEA-COMP:9565"/>
        <dbReference type="Rhea" id="RHEA-COMP:9566"/>
        <dbReference type="ChEBI" id="CHEBI:15378"/>
        <dbReference type="ChEBI" id="CHEBI:16389"/>
        <dbReference type="ChEBI" id="CHEBI:17976"/>
        <dbReference type="ChEBI" id="CHEBI:57540"/>
        <dbReference type="ChEBI" id="CHEBI:57945"/>
        <dbReference type="EC" id="7.1.1.2"/>
    </reaction>
</comment>
<evidence type="ECO:0000256" key="2">
    <source>
        <dbReference type="ARBA" id="ARBA00008472"/>
    </source>
</evidence>
<dbReference type="InterPro" id="IPR038430">
    <property type="entry name" value="NDAH_ubi_oxred_su3_sf"/>
</dbReference>
<evidence type="ECO:0000256" key="5">
    <source>
        <dbReference type="ARBA" id="ARBA00022692"/>
    </source>
</evidence>
<evidence type="ECO:0000256" key="7">
    <source>
        <dbReference type="ARBA" id="ARBA00023136"/>
    </source>
</evidence>
<geneLocation type="mitochondrion" evidence="10"/>
<name>E0WBN9_9HYME</name>
<evidence type="ECO:0000256" key="1">
    <source>
        <dbReference type="ARBA" id="ARBA00004370"/>
    </source>
</evidence>
<keyword evidence="9" id="KW-0679">Respiratory chain</keyword>
<comment type="similarity">
    <text evidence="2 9">Belongs to the complex I subunit 3 family.</text>
</comment>
<proteinExistence type="inferred from homology"/>
<evidence type="ECO:0000313" key="10">
    <source>
        <dbReference type="EMBL" id="ACM77765.1"/>
    </source>
</evidence>
<dbReference type="Gene3D" id="1.20.58.1610">
    <property type="entry name" value="NADH:ubiquinone/plastoquinone oxidoreductase, chain 3"/>
    <property type="match status" value="1"/>
</dbReference>
<evidence type="ECO:0000256" key="9">
    <source>
        <dbReference type="RuleBase" id="RU003640"/>
    </source>
</evidence>
<accession>E0WBN9</accession>
<dbReference type="EMBL" id="FJ611801">
    <property type="protein sequence ID" value="ACM77765.1"/>
    <property type="molecule type" value="Genomic_DNA"/>
</dbReference>
<dbReference type="EC" id="7.1.1.2" evidence="9"/>
<dbReference type="AlphaFoldDB" id="E0WBN9"/>
<keyword evidence="7" id="KW-0472">Membrane</keyword>
<dbReference type="GO" id="GO:0031966">
    <property type="term" value="C:mitochondrial membrane"/>
    <property type="evidence" value="ECO:0007669"/>
    <property type="project" value="UniProtKB-SubCell"/>
</dbReference>
<keyword evidence="5" id="KW-0812">Transmembrane</keyword>
<comment type="function">
    <text evidence="9">Core subunit of the mitochondrial membrane respiratory chain NADH dehydrogenase (Complex I) which catalyzes electron transfer from NADH through the respiratory chain, using ubiquinone as an electron acceptor. Essential for the catalytic activity of complex I.</text>
</comment>
<keyword evidence="9" id="KW-1278">Translocase</keyword>
<evidence type="ECO:0000256" key="3">
    <source>
        <dbReference type="ARBA" id="ARBA00021007"/>
    </source>
</evidence>
<evidence type="ECO:0000256" key="8">
    <source>
        <dbReference type="ARBA" id="ARBA00049551"/>
    </source>
</evidence>
<keyword evidence="9" id="KW-0520">NAD</keyword>
<keyword evidence="4 9" id="KW-0813">Transport</keyword>
<keyword evidence="9" id="KW-0830">Ubiquinone</keyword>